<dbReference type="AlphaFoldDB" id="A0A1X0XUT6"/>
<reference evidence="1" key="1">
    <citation type="submission" date="2020-12" db="EMBL/GenBank/DDBJ databases">
        <authorList>
            <person name="Mcmullen J.G."/>
        </authorList>
    </citation>
    <scope>NUCLEOTIDE SEQUENCE</scope>
    <source>
        <strain evidence="1">Dm-2019-70</strain>
    </source>
</reference>
<reference evidence="1" key="2">
    <citation type="submission" date="2022-09" db="EMBL/GenBank/DDBJ databases">
        <title>Genome-inferred correspondence between phylogeny and metabolic traits in the wild Drosophila gut microbiome.</title>
        <authorList>
            <person name="Bueno E."/>
            <person name="Blow F."/>
            <person name="Douglas A.E."/>
        </authorList>
    </citation>
    <scope>NUCLEOTIDE SEQUENCE</scope>
    <source>
        <strain evidence="1">Dm-2019-70</strain>
    </source>
</reference>
<evidence type="ECO:0000313" key="2">
    <source>
        <dbReference type="Proteomes" id="UP000676478"/>
    </source>
</evidence>
<dbReference type="EMBL" id="JAERKF010000003">
    <property type="protein sequence ID" value="MBS1009837.1"/>
    <property type="molecule type" value="Genomic_DNA"/>
</dbReference>
<accession>A0A1X0XUT6</accession>
<gene>
    <name evidence="1" type="ORF">JK167_03180</name>
</gene>
<protein>
    <submittedName>
        <fullName evidence="1">Uncharacterized protein</fullName>
    </submittedName>
</protein>
<comment type="caution">
    <text evidence="1">The sequence shown here is derived from an EMBL/GenBank/DDBJ whole genome shotgun (WGS) entry which is preliminary data.</text>
</comment>
<dbReference type="Proteomes" id="UP000676478">
    <property type="component" value="Unassembled WGS sequence"/>
</dbReference>
<sequence>MNEQKIVRSFILSTSMFITSLAAIATAAPTSRQNSISYQLGKYPLSLLGPKNSGVETKTGWQTGQATIPLKHD</sequence>
<organism evidence="1 2">
    <name type="scientific">Levilactobacillus brevis</name>
    <name type="common">Lactobacillus brevis</name>
    <dbReference type="NCBI Taxonomy" id="1580"/>
    <lineage>
        <taxon>Bacteria</taxon>
        <taxon>Bacillati</taxon>
        <taxon>Bacillota</taxon>
        <taxon>Bacilli</taxon>
        <taxon>Lactobacillales</taxon>
        <taxon>Lactobacillaceae</taxon>
        <taxon>Levilactobacillus</taxon>
    </lineage>
</organism>
<evidence type="ECO:0000313" key="1">
    <source>
        <dbReference type="EMBL" id="MBS1009837.1"/>
    </source>
</evidence>
<proteinExistence type="predicted"/>
<dbReference type="RefSeq" id="WP_024526450.1">
    <property type="nucleotide sequence ID" value="NZ_CAKMAP010000001.1"/>
</dbReference>
<name>A0A1X0XUT6_LEVBR</name>